<dbReference type="GO" id="GO:0006109">
    <property type="term" value="P:regulation of carbohydrate metabolic process"/>
    <property type="evidence" value="ECO:0007669"/>
    <property type="project" value="InterPro"/>
</dbReference>
<dbReference type="InterPro" id="IPR003751">
    <property type="entry name" value="CsrA"/>
</dbReference>
<keyword evidence="7" id="KW-1185">Reference proteome</keyword>
<evidence type="ECO:0000256" key="4">
    <source>
        <dbReference type="ARBA" id="ARBA00022845"/>
    </source>
</evidence>
<evidence type="ECO:0000256" key="1">
    <source>
        <dbReference type="ARBA" id="ARBA00022490"/>
    </source>
</evidence>
<dbReference type="PANTHER" id="PTHR34984">
    <property type="entry name" value="CARBON STORAGE REGULATOR"/>
    <property type="match status" value="1"/>
</dbReference>
<dbReference type="EMBL" id="FQZP01000011">
    <property type="protein sequence ID" value="SHI81837.1"/>
    <property type="molecule type" value="Genomic_DNA"/>
</dbReference>
<keyword evidence="4" id="KW-0810">Translation regulation</keyword>
<keyword evidence="3" id="KW-1005">Bacterial flagellum biogenesis</keyword>
<dbReference type="SUPFAM" id="SSF117130">
    <property type="entry name" value="CsrA-like"/>
    <property type="match status" value="1"/>
</dbReference>
<evidence type="ECO:0000313" key="7">
    <source>
        <dbReference type="Proteomes" id="UP000324781"/>
    </source>
</evidence>
<evidence type="ECO:0000256" key="3">
    <source>
        <dbReference type="ARBA" id="ARBA00022795"/>
    </source>
</evidence>
<dbReference type="InterPro" id="IPR036107">
    <property type="entry name" value="CsrA_sf"/>
</dbReference>
<gene>
    <name evidence="6" type="ORF">SAMN05444373_101118</name>
</gene>
<dbReference type="NCBIfam" id="TIGR00202">
    <property type="entry name" value="csrA"/>
    <property type="match status" value="1"/>
</dbReference>
<accession>A0A1M6E8K4</accession>
<keyword evidence="2" id="KW-0678">Repressor</keyword>
<dbReference type="GO" id="GO:0048027">
    <property type="term" value="F:mRNA 5'-UTR binding"/>
    <property type="evidence" value="ECO:0007669"/>
    <property type="project" value="TreeGrafter"/>
</dbReference>
<keyword evidence="1" id="KW-0963">Cytoplasm</keyword>
<evidence type="ECO:0000256" key="2">
    <source>
        <dbReference type="ARBA" id="ARBA00022491"/>
    </source>
</evidence>
<proteinExistence type="predicted"/>
<evidence type="ECO:0000256" key="5">
    <source>
        <dbReference type="ARBA" id="ARBA00022884"/>
    </source>
</evidence>
<dbReference type="GO" id="GO:0044781">
    <property type="term" value="P:bacterial-type flagellum organization"/>
    <property type="evidence" value="ECO:0007669"/>
    <property type="project" value="UniProtKB-KW"/>
</dbReference>
<dbReference type="Gene3D" id="2.60.40.4380">
    <property type="entry name" value="Translational regulator CsrA"/>
    <property type="match status" value="1"/>
</dbReference>
<dbReference type="Pfam" id="PF02599">
    <property type="entry name" value="CsrA"/>
    <property type="match status" value="1"/>
</dbReference>
<dbReference type="GO" id="GO:0006402">
    <property type="term" value="P:mRNA catabolic process"/>
    <property type="evidence" value="ECO:0007669"/>
    <property type="project" value="InterPro"/>
</dbReference>
<dbReference type="AlphaFoldDB" id="A0A1M6E8K4"/>
<protein>
    <submittedName>
        <fullName evidence="6">Carbon storage regulator, CsrA</fullName>
    </submittedName>
</protein>
<organism evidence="6 7">
    <name type="scientific">Thermoclostridium caenicola</name>
    <dbReference type="NCBI Taxonomy" id="659425"/>
    <lineage>
        <taxon>Bacteria</taxon>
        <taxon>Bacillati</taxon>
        <taxon>Bacillota</taxon>
        <taxon>Clostridia</taxon>
        <taxon>Eubacteriales</taxon>
        <taxon>Oscillospiraceae</taxon>
        <taxon>Thermoclostridium</taxon>
    </lineage>
</organism>
<dbReference type="GO" id="GO:0045947">
    <property type="term" value="P:negative regulation of translational initiation"/>
    <property type="evidence" value="ECO:0007669"/>
    <property type="project" value="TreeGrafter"/>
</dbReference>
<reference evidence="6 7" key="1">
    <citation type="submission" date="2016-11" db="EMBL/GenBank/DDBJ databases">
        <authorList>
            <person name="Varghese N."/>
            <person name="Submissions S."/>
        </authorList>
    </citation>
    <scope>NUCLEOTIDE SEQUENCE [LARGE SCALE GENOMIC DNA]</scope>
    <source>
        <strain evidence="6 7">DSM 19027</strain>
    </source>
</reference>
<name>A0A1M6E8K4_9FIRM</name>
<dbReference type="GO" id="GO:0005829">
    <property type="term" value="C:cytosol"/>
    <property type="evidence" value="ECO:0007669"/>
    <property type="project" value="TreeGrafter"/>
</dbReference>
<evidence type="ECO:0000313" key="6">
    <source>
        <dbReference type="EMBL" id="SHI81837.1"/>
    </source>
</evidence>
<dbReference type="PANTHER" id="PTHR34984:SF1">
    <property type="entry name" value="CARBON STORAGE REGULATOR"/>
    <property type="match status" value="1"/>
</dbReference>
<dbReference type="Proteomes" id="UP000324781">
    <property type="component" value="Unassembled WGS sequence"/>
</dbReference>
<sequence length="70" mass="7935">MIGHDIEISLIDIQGDQVRLGIKAPRSVAVHRKEIYEEIRSENQLATMRSRDVIDRLKGRPLKGDAEPEA</sequence>
<keyword evidence="5" id="KW-0694">RNA-binding</keyword>